<dbReference type="Pfam" id="PF00787">
    <property type="entry name" value="PX"/>
    <property type="match status" value="1"/>
</dbReference>
<dbReference type="GO" id="GO:0005829">
    <property type="term" value="C:cytosol"/>
    <property type="evidence" value="ECO:0007669"/>
    <property type="project" value="GOC"/>
</dbReference>
<organism evidence="3 4">
    <name type="scientific">Synchytrium microbalum</name>
    <dbReference type="NCBI Taxonomy" id="1806994"/>
    <lineage>
        <taxon>Eukaryota</taxon>
        <taxon>Fungi</taxon>
        <taxon>Fungi incertae sedis</taxon>
        <taxon>Chytridiomycota</taxon>
        <taxon>Chytridiomycota incertae sedis</taxon>
        <taxon>Chytridiomycetes</taxon>
        <taxon>Synchytriales</taxon>
        <taxon>Synchytriaceae</taxon>
        <taxon>Synchytrium</taxon>
    </lineage>
</organism>
<evidence type="ECO:0000313" key="4">
    <source>
        <dbReference type="Proteomes" id="UP000319731"/>
    </source>
</evidence>
<dbReference type="GO" id="GO:0006886">
    <property type="term" value="P:intracellular protein transport"/>
    <property type="evidence" value="ECO:0007669"/>
    <property type="project" value="TreeGrafter"/>
</dbReference>
<dbReference type="PANTHER" id="PTHR47433">
    <property type="entry name" value="VACUOLAR PROTEIN SORTING-ASSOCIATED PROTEIN 17"/>
    <property type="match status" value="1"/>
</dbReference>
<evidence type="ECO:0000259" key="1">
    <source>
        <dbReference type="Pfam" id="PF00787"/>
    </source>
</evidence>
<dbReference type="GO" id="GO:0032266">
    <property type="term" value="F:phosphatidylinositol-3-phosphate binding"/>
    <property type="evidence" value="ECO:0007669"/>
    <property type="project" value="TreeGrafter"/>
</dbReference>
<dbReference type="GO" id="GO:0030905">
    <property type="term" value="C:retromer, tubulation complex"/>
    <property type="evidence" value="ECO:0007669"/>
    <property type="project" value="TreeGrafter"/>
</dbReference>
<evidence type="ECO:0000259" key="2">
    <source>
        <dbReference type="Pfam" id="PF09325"/>
    </source>
</evidence>
<dbReference type="GeneID" id="42003289"/>
<feature type="domain" description="PX" evidence="1">
    <location>
        <begin position="47"/>
        <end position="118"/>
    </location>
</feature>
<accession>A0A507C7S3</accession>
<evidence type="ECO:0008006" key="5">
    <source>
        <dbReference type="Google" id="ProtNLM"/>
    </source>
</evidence>
<dbReference type="InterPro" id="IPR027267">
    <property type="entry name" value="AH/BAR_dom_sf"/>
</dbReference>
<dbReference type="STRING" id="1806994.A0A507C7S3"/>
<dbReference type="InterPro" id="IPR001683">
    <property type="entry name" value="PX_dom"/>
</dbReference>
<dbReference type="PANTHER" id="PTHR47433:SF1">
    <property type="entry name" value="VACUOLAR PROTEIN SORTING-ASSOCIATED PROTEIN 17"/>
    <property type="match status" value="1"/>
</dbReference>
<dbReference type="GO" id="GO:0042147">
    <property type="term" value="P:retrograde transport, endosome to Golgi"/>
    <property type="evidence" value="ECO:0007669"/>
    <property type="project" value="TreeGrafter"/>
</dbReference>
<feature type="domain" description="Sorting nexin/Vps5-like C-terminal" evidence="2">
    <location>
        <begin position="132"/>
        <end position="347"/>
    </location>
</feature>
<dbReference type="SUPFAM" id="SSF64268">
    <property type="entry name" value="PX domain"/>
    <property type="match status" value="1"/>
</dbReference>
<dbReference type="Gene3D" id="1.20.1270.60">
    <property type="entry name" value="Arfaptin homology (AH) domain/BAR domain"/>
    <property type="match status" value="1"/>
</dbReference>
<dbReference type="InterPro" id="IPR015404">
    <property type="entry name" value="Vps5_C"/>
</dbReference>
<name>A0A507C7S3_9FUNG</name>
<keyword evidence="4" id="KW-1185">Reference proteome</keyword>
<dbReference type="GO" id="GO:0005768">
    <property type="term" value="C:endosome"/>
    <property type="evidence" value="ECO:0007669"/>
    <property type="project" value="TreeGrafter"/>
</dbReference>
<sequence length="359" mass="40172">MATAASSTASLAMAPAYEMSMHCSTVSVQPKEVTYQITATTNIPSYKRNRYNFSRSHSEIERLASAFQVVFPEVIVPAPAPRSLDGSFMAETVNRFLDRVSRHPLLRTAECLQMFIESQFEYVPTQTSTLKKGSSSTFRFGKPITSTTRDDPFFEFARSETAGVELHITNMLKANGDKIVKFEREQAKASGEVGQRLVGLVGESGDPLGSVLRRMAKCFQVSEDATYAANTFNDAITHGIRSTDSAQSTLQNRINALNLYTESCKSTSKKVQALEKLKAGSSIRQDKVDAALEELNEAKKVEASHRELLKRLTDSIRGEYELYDRQFQSDMEIYLKVYAERQLDFARQMKKAFDISLPS</sequence>
<reference evidence="3 4" key="1">
    <citation type="journal article" date="2019" name="Sci. Rep.">
        <title>Comparative genomics of chytrid fungi reveal insights into the obligate biotrophic and pathogenic lifestyle of Synchytrium endobioticum.</title>
        <authorList>
            <person name="van de Vossenberg B.T.L.H."/>
            <person name="Warris S."/>
            <person name="Nguyen H.D.T."/>
            <person name="van Gent-Pelzer M.P.E."/>
            <person name="Joly D.L."/>
            <person name="van de Geest H.C."/>
            <person name="Bonants P.J.M."/>
            <person name="Smith D.S."/>
            <person name="Levesque C.A."/>
            <person name="van der Lee T.A.J."/>
        </authorList>
    </citation>
    <scope>NUCLEOTIDE SEQUENCE [LARGE SCALE GENOMIC DNA]</scope>
    <source>
        <strain evidence="3 4">JEL517</strain>
    </source>
</reference>
<dbReference type="Proteomes" id="UP000319731">
    <property type="component" value="Unassembled WGS sequence"/>
</dbReference>
<protein>
    <recommendedName>
        <fullName evidence="5">PX domain-containing protein</fullName>
    </recommendedName>
</protein>
<dbReference type="RefSeq" id="XP_031026024.1">
    <property type="nucleotide sequence ID" value="XM_031167992.1"/>
</dbReference>
<comment type="caution">
    <text evidence="3">The sequence shown here is derived from an EMBL/GenBank/DDBJ whole genome shotgun (WGS) entry which is preliminary data.</text>
</comment>
<dbReference type="Pfam" id="PF09325">
    <property type="entry name" value="Vps5"/>
    <property type="match status" value="1"/>
</dbReference>
<evidence type="ECO:0000313" key="3">
    <source>
        <dbReference type="EMBL" id="TPX35551.1"/>
    </source>
</evidence>
<proteinExistence type="predicted"/>
<dbReference type="EMBL" id="QEAO01000008">
    <property type="protein sequence ID" value="TPX35551.1"/>
    <property type="molecule type" value="Genomic_DNA"/>
</dbReference>
<dbReference type="AlphaFoldDB" id="A0A507C7S3"/>
<dbReference type="InterPro" id="IPR053055">
    <property type="entry name" value="VPS17"/>
</dbReference>
<dbReference type="InterPro" id="IPR036871">
    <property type="entry name" value="PX_dom_sf"/>
</dbReference>
<gene>
    <name evidence="3" type="ORF">SmJEL517_g02064</name>
</gene>
<dbReference type="Gene3D" id="3.30.1520.10">
    <property type="entry name" value="Phox-like domain"/>
    <property type="match status" value="1"/>
</dbReference>
<dbReference type="OrthoDB" id="9976382at2759"/>